<dbReference type="PANTHER" id="PTHR45982">
    <property type="entry name" value="REGULATOR OF CHROMOSOME CONDENSATION"/>
    <property type="match status" value="1"/>
</dbReference>
<evidence type="ECO:0000313" key="6">
    <source>
        <dbReference type="EMBL" id="KAF1949233.1"/>
    </source>
</evidence>
<feature type="region of interest" description="Disordered" evidence="4">
    <location>
        <begin position="482"/>
        <end position="507"/>
    </location>
</feature>
<dbReference type="Proteomes" id="UP000800035">
    <property type="component" value="Unassembled WGS sequence"/>
</dbReference>
<evidence type="ECO:0000256" key="2">
    <source>
        <dbReference type="ARBA" id="ARBA00022737"/>
    </source>
</evidence>
<organism evidence="6 7">
    <name type="scientific">Byssothecium circinans</name>
    <dbReference type="NCBI Taxonomy" id="147558"/>
    <lineage>
        <taxon>Eukaryota</taxon>
        <taxon>Fungi</taxon>
        <taxon>Dikarya</taxon>
        <taxon>Ascomycota</taxon>
        <taxon>Pezizomycotina</taxon>
        <taxon>Dothideomycetes</taxon>
        <taxon>Pleosporomycetidae</taxon>
        <taxon>Pleosporales</taxon>
        <taxon>Massarineae</taxon>
        <taxon>Massarinaceae</taxon>
        <taxon>Byssothecium</taxon>
    </lineage>
</organism>
<keyword evidence="2" id="KW-0677">Repeat</keyword>
<feature type="compositionally biased region" description="Acidic residues" evidence="4">
    <location>
        <begin position="491"/>
        <end position="507"/>
    </location>
</feature>
<dbReference type="InterPro" id="IPR009091">
    <property type="entry name" value="RCC1/BLIP-II"/>
</dbReference>
<dbReference type="PROSITE" id="PS50012">
    <property type="entry name" value="RCC1_3"/>
    <property type="match status" value="7"/>
</dbReference>
<dbReference type="InterPro" id="IPR058923">
    <property type="entry name" value="RCC1-like_dom"/>
</dbReference>
<name>A0A6A5T993_9PLEO</name>
<dbReference type="PANTHER" id="PTHR45982:SF1">
    <property type="entry name" value="REGULATOR OF CHROMOSOME CONDENSATION"/>
    <property type="match status" value="1"/>
</dbReference>
<dbReference type="GO" id="GO:0005737">
    <property type="term" value="C:cytoplasm"/>
    <property type="evidence" value="ECO:0007669"/>
    <property type="project" value="TreeGrafter"/>
</dbReference>
<feature type="repeat" description="RCC1" evidence="3">
    <location>
        <begin position="162"/>
        <end position="236"/>
    </location>
</feature>
<dbReference type="Pfam" id="PF25390">
    <property type="entry name" value="WD40_RLD"/>
    <property type="match status" value="1"/>
</dbReference>
<dbReference type="InterPro" id="IPR000408">
    <property type="entry name" value="Reg_chr_condens"/>
</dbReference>
<evidence type="ECO:0000256" key="1">
    <source>
        <dbReference type="ARBA" id="ARBA00022658"/>
    </source>
</evidence>
<gene>
    <name evidence="6" type="ORF">CC80DRAFT_497694</name>
</gene>
<feature type="region of interest" description="Disordered" evidence="4">
    <location>
        <begin position="1"/>
        <end position="105"/>
    </location>
</feature>
<feature type="domain" description="RCC1-like" evidence="5">
    <location>
        <begin position="113"/>
        <end position="536"/>
    </location>
</feature>
<sequence>MAPKRAAAVTAKARMPGTKEPRKETTKPSTGSAKSAKPPGRPTRGITNDTAPKKALAHPPKRKHEDDGEDIRASNTKVAKRKIPPSAEPPARSRRKVPKSRAINKAPTQRLNVYVCGDVSAGELGLGPRIKKAKHPYLNPNLSGVVQVAVGGMHALALTHDNRILSWGVNDQGALGRETNWEGRQVDMNGANDDDDDEMNPLESTPTAMPKESFPEGTIITQVAAGDSCSFALIEDGHVYGWGTFRDNKGDKGFTIDKQGKLIEQQRTPLLLSSLTGIVQIACGADHALALDKSGHVHAWGNGQQGQLGRRIIERTRMNSLVPSGVSIPRKKVVSVSCGSYHSFAIDQDGELWAWGLNSYGEAGLPIQDDDMASSSVYPPQKVKSIQGKKMKSVQGGSHHSIGVTINGECLVWGRADGGQCGINLKSLPEDSVVKDFRGNVRIVSVPTVVPNIEAATATAGSDHTIAITTDGKAYSWGFNATYQTGHGPDDDPQDFEDDDDDDDPDDVEVATLLDNRALRNVKVNWAGAGGQYSVITALA</sequence>
<feature type="region of interest" description="Disordered" evidence="4">
    <location>
        <begin position="188"/>
        <end position="213"/>
    </location>
</feature>
<evidence type="ECO:0000256" key="3">
    <source>
        <dbReference type="PROSITE-ProRule" id="PRU00235"/>
    </source>
</evidence>
<feature type="repeat" description="RCC1" evidence="3">
    <location>
        <begin position="408"/>
        <end position="471"/>
    </location>
</feature>
<feature type="repeat" description="RCC1" evidence="3">
    <location>
        <begin position="237"/>
        <end position="294"/>
    </location>
</feature>
<feature type="repeat" description="RCC1" evidence="3">
    <location>
        <begin position="350"/>
        <end position="407"/>
    </location>
</feature>
<dbReference type="SUPFAM" id="SSF50985">
    <property type="entry name" value="RCC1/BLIP-II"/>
    <property type="match status" value="1"/>
</dbReference>
<keyword evidence="7" id="KW-1185">Reference proteome</keyword>
<protein>
    <submittedName>
        <fullName evidence="6">RCC1/BLIP-II</fullName>
    </submittedName>
</protein>
<feature type="compositionally biased region" description="Low complexity" evidence="4">
    <location>
        <begin position="1"/>
        <end position="16"/>
    </location>
</feature>
<dbReference type="AlphaFoldDB" id="A0A6A5T993"/>
<feature type="repeat" description="RCC1" evidence="3">
    <location>
        <begin position="472"/>
        <end position="540"/>
    </location>
</feature>
<dbReference type="OrthoDB" id="61110at2759"/>
<reference evidence="6" key="1">
    <citation type="journal article" date="2020" name="Stud. Mycol.">
        <title>101 Dothideomycetes genomes: a test case for predicting lifestyles and emergence of pathogens.</title>
        <authorList>
            <person name="Haridas S."/>
            <person name="Albert R."/>
            <person name="Binder M."/>
            <person name="Bloem J."/>
            <person name="Labutti K."/>
            <person name="Salamov A."/>
            <person name="Andreopoulos B."/>
            <person name="Baker S."/>
            <person name="Barry K."/>
            <person name="Bills G."/>
            <person name="Bluhm B."/>
            <person name="Cannon C."/>
            <person name="Castanera R."/>
            <person name="Culley D."/>
            <person name="Daum C."/>
            <person name="Ezra D."/>
            <person name="Gonzalez J."/>
            <person name="Henrissat B."/>
            <person name="Kuo A."/>
            <person name="Liang C."/>
            <person name="Lipzen A."/>
            <person name="Lutzoni F."/>
            <person name="Magnuson J."/>
            <person name="Mondo S."/>
            <person name="Nolan M."/>
            <person name="Ohm R."/>
            <person name="Pangilinan J."/>
            <person name="Park H.-J."/>
            <person name="Ramirez L."/>
            <person name="Alfaro M."/>
            <person name="Sun H."/>
            <person name="Tritt A."/>
            <person name="Yoshinaga Y."/>
            <person name="Zwiers L.-H."/>
            <person name="Turgeon B."/>
            <person name="Goodwin S."/>
            <person name="Spatafora J."/>
            <person name="Crous P."/>
            <person name="Grigoriev I."/>
        </authorList>
    </citation>
    <scope>NUCLEOTIDE SEQUENCE</scope>
    <source>
        <strain evidence="6">CBS 675.92</strain>
    </source>
</reference>
<dbReference type="PRINTS" id="PR00633">
    <property type="entry name" value="RCCNDNSATION"/>
</dbReference>
<evidence type="ECO:0000313" key="7">
    <source>
        <dbReference type="Proteomes" id="UP000800035"/>
    </source>
</evidence>
<feature type="repeat" description="RCC1" evidence="3">
    <location>
        <begin position="295"/>
        <end position="349"/>
    </location>
</feature>
<feature type="compositionally biased region" description="Basic and acidic residues" evidence="4">
    <location>
        <begin position="63"/>
        <end position="72"/>
    </location>
</feature>
<evidence type="ECO:0000259" key="5">
    <source>
        <dbReference type="Pfam" id="PF25390"/>
    </source>
</evidence>
<dbReference type="Gene3D" id="2.130.10.30">
    <property type="entry name" value="Regulator of chromosome condensation 1/beta-lactamase-inhibitor protein II"/>
    <property type="match status" value="1"/>
</dbReference>
<dbReference type="EMBL" id="ML977040">
    <property type="protein sequence ID" value="KAF1949233.1"/>
    <property type="molecule type" value="Genomic_DNA"/>
</dbReference>
<accession>A0A6A5T993</accession>
<evidence type="ECO:0000256" key="4">
    <source>
        <dbReference type="SAM" id="MobiDB-lite"/>
    </source>
</evidence>
<dbReference type="InterPro" id="IPR051553">
    <property type="entry name" value="Ran_GTPase-activating"/>
</dbReference>
<dbReference type="PROSITE" id="PS00625">
    <property type="entry name" value="RCC1_1"/>
    <property type="match status" value="1"/>
</dbReference>
<feature type="compositionally biased region" description="Basic and acidic residues" evidence="4">
    <location>
        <begin position="17"/>
        <end position="26"/>
    </location>
</feature>
<keyword evidence="1" id="KW-0344">Guanine-nucleotide releasing factor</keyword>
<proteinExistence type="predicted"/>
<dbReference type="PROSITE" id="PS00626">
    <property type="entry name" value="RCC1_2"/>
    <property type="match status" value="3"/>
</dbReference>
<dbReference type="GO" id="GO:0005085">
    <property type="term" value="F:guanyl-nucleotide exchange factor activity"/>
    <property type="evidence" value="ECO:0007669"/>
    <property type="project" value="TreeGrafter"/>
</dbReference>
<feature type="repeat" description="RCC1" evidence="3">
    <location>
        <begin position="111"/>
        <end position="161"/>
    </location>
</feature>